<keyword evidence="1" id="KW-1133">Transmembrane helix</keyword>
<keyword evidence="1" id="KW-0812">Transmembrane</keyword>
<accession>A0A9X1XIV5</accession>
<comment type="caution">
    <text evidence="2">The sequence shown here is derived from an EMBL/GenBank/DDBJ whole genome shotgun (WGS) entry which is preliminary data.</text>
</comment>
<name>A0A9X1XIV5_9VIBR</name>
<protein>
    <submittedName>
        <fullName evidence="2">Uncharacterized protein</fullName>
    </submittedName>
</protein>
<gene>
    <name evidence="2" type="ORF">KP803_09965</name>
</gene>
<evidence type="ECO:0000256" key="1">
    <source>
        <dbReference type="SAM" id="Phobius"/>
    </source>
</evidence>
<evidence type="ECO:0000313" key="3">
    <source>
        <dbReference type="Proteomes" id="UP001139559"/>
    </source>
</evidence>
<organism evidence="2 3">
    <name type="scientific">Vibrio amylolyticus</name>
    <dbReference type="NCBI Taxonomy" id="2847292"/>
    <lineage>
        <taxon>Bacteria</taxon>
        <taxon>Pseudomonadati</taxon>
        <taxon>Pseudomonadota</taxon>
        <taxon>Gammaproteobacteria</taxon>
        <taxon>Vibrionales</taxon>
        <taxon>Vibrionaceae</taxon>
        <taxon>Vibrio</taxon>
    </lineage>
</organism>
<dbReference type="EMBL" id="JAJHVV010000005">
    <property type="protein sequence ID" value="MCK6263596.1"/>
    <property type="molecule type" value="Genomic_DNA"/>
</dbReference>
<dbReference type="Proteomes" id="UP001139559">
    <property type="component" value="Unassembled WGS sequence"/>
</dbReference>
<keyword evidence="3" id="KW-1185">Reference proteome</keyword>
<evidence type="ECO:0000313" key="2">
    <source>
        <dbReference type="EMBL" id="MCK6263596.1"/>
    </source>
</evidence>
<dbReference type="AlphaFoldDB" id="A0A9X1XIV5"/>
<sequence>MSAETLQIILSLVSVSAACTSAYFAYVAIKASKKNAFLKERHKLALAAKDLYIAFNREWQYFRIDNHQDKWKILMSSEYFVSAELYASFQEVIIELRNFDVELKFSEKDEKAHKISKMLENIQCDKRLDE</sequence>
<proteinExistence type="predicted"/>
<feature type="transmembrane region" description="Helical" evidence="1">
    <location>
        <begin position="6"/>
        <end position="29"/>
    </location>
</feature>
<dbReference type="RefSeq" id="WP_248008674.1">
    <property type="nucleotide sequence ID" value="NZ_JAJHVV010000005.1"/>
</dbReference>
<keyword evidence="1" id="KW-0472">Membrane</keyword>
<reference evidence="2" key="1">
    <citation type="submission" date="2021-11" db="EMBL/GenBank/DDBJ databases">
        <title>Vibrio ZSDE26 sp. nov. and Vibrio ZSDZ34 sp. nov., isolated from coastal seawater in Qingdao.</title>
        <authorList>
            <person name="Zhang P."/>
        </authorList>
    </citation>
    <scope>NUCLEOTIDE SEQUENCE</scope>
    <source>
        <strain evidence="2">ZSDE26</strain>
    </source>
</reference>